<dbReference type="Gene3D" id="1.20.120.530">
    <property type="entry name" value="GntR ligand-binding domain-like"/>
    <property type="match status" value="1"/>
</dbReference>
<dbReference type="Pfam" id="PF00392">
    <property type="entry name" value="GntR"/>
    <property type="match status" value="2"/>
</dbReference>
<dbReference type="SUPFAM" id="SSF46785">
    <property type="entry name" value="Winged helix' DNA-binding domain"/>
    <property type="match status" value="2"/>
</dbReference>
<dbReference type="Proteomes" id="UP001559025">
    <property type="component" value="Unassembled WGS sequence"/>
</dbReference>
<dbReference type="InterPro" id="IPR008920">
    <property type="entry name" value="TF_FadR/GntR_C"/>
</dbReference>
<dbReference type="InterPro" id="IPR000524">
    <property type="entry name" value="Tscrpt_reg_HTH_GntR"/>
</dbReference>
<evidence type="ECO:0000256" key="2">
    <source>
        <dbReference type="ARBA" id="ARBA00023125"/>
    </source>
</evidence>
<dbReference type="PRINTS" id="PR00035">
    <property type="entry name" value="HTHGNTR"/>
</dbReference>
<dbReference type="EMBL" id="JAZHFV010000001">
    <property type="protein sequence ID" value="MEX4006556.1"/>
    <property type="molecule type" value="Genomic_DNA"/>
</dbReference>
<feature type="domain" description="HTH gntR-type" evidence="4">
    <location>
        <begin position="21"/>
        <end position="88"/>
    </location>
</feature>
<keyword evidence="1" id="KW-0805">Transcription regulation</keyword>
<name>A0ABV3WPH2_9HYPH</name>
<dbReference type="InterPro" id="IPR011711">
    <property type="entry name" value="GntR_C"/>
</dbReference>
<dbReference type="PANTHER" id="PTHR43537:SF5">
    <property type="entry name" value="UXU OPERON TRANSCRIPTIONAL REGULATOR"/>
    <property type="match status" value="1"/>
</dbReference>
<protein>
    <submittedName>
        <fullName evidence="5">GntR family transcriptional regulator</fullName>
    </submittedName>
</protein>
<keyword evidence="2" id="KW-0238">DNA-binding</keyword>
<sequence length="319" mass="35532">MTTRGPMQVSPNDLQQPAALSSLQAEIARKVLALISEGRWAAKEKVSDSALAREFGVSRTPVRQVLQALTAQGLLEQNGSRGFQLVRALASGESIQGMVPPSESQSLYDRLMSARATGEIAEEVSETELVEQFGATRGAVRRALMRMSDEGIASRRAGHGWRFAECLVTDEAVDESYQFRLIVECGALLVPNYRPDEAQIKTLERDQRGILERPIHEISRVDWFSANARFHETIVSWSGNRFLVQSLQRQNSLRRMTELSDFSKLSKRRLDEACKDHLGILEAIASGDYKFAAALLNRHISRASQDVSDEGRETSLPMD</sequence>
<evidence type="ECO:0000256" key="1">
    <source>
        <dbReference type="ARBA" id="ARBA00023015"/>
    </source>
</evidence>
<dbReference type="Pfam" id="PF07729">
    <property type="entry name" value="FCD"/>
    <property type="match status" value="1"/>
</dbReference>
<dbReference type="PROSITE" id="PS50949">
    <property type="entry name" value="HTH_GNTR"/>
    <property type="match status" value="1"/>
</dbReference>
<proteinExistence type="predicted"/>
<organism evidence="5 6">
    <name type="scientific">Neoaquamicrobium sediminum</name>
    <dbReference type="NCBI Taxonomy" id="1849104"/>
    <lineage>
        <taxon>Bacteria</taxon>
        <taxon>Pseudomonadati</taxon>
        <taxon>Pseudomonadota</taxon>
        <taxon>Alphaproteobacteria</taxon>
        <taxon>Hyphomicrobiales</taxon>
        <taxon>Phyllobacteriaceae</taxon>
        <taxon>Neoaquamicrobium</taxon>
    </lineage>
</organism>
<gene>
    <name evidence="5" type="ORF">V1479_04525</name>
</gene>
<evidence type="ECO:0000259" key="4">
    <source>
        <dbReference type="PROSITE" id="PS50949"/>
    </source>
</evidence>
<comment type="caution">
    <text evidence="5">The sequence shown here is derived from an EMBL/GenBank/DDBJ whole genome shotgun (WGS) entry which is preliminary data.</text>
</comment>
<dbReference type="PANTHER" id="PTHR43537">
    <property type="entry name" value="TRANSCRIPTIONAL REGULATOR, GNTR FAMILY"/>
    <property type="match status" value="1"/>
</dbReference>
<keyword evidence="6" id="KW-1185">Reference proteome</keyword>
<evidence type="ECO:0000256" key="3">
    <source>
        <dbReference type="ARBA" id="ARBA00023163"/>
    </source>
</evidence>
<dbReference type="InterPro" id="IPR036390">
    <property type="entry name" value="WH_DNA-bd_sf"/>
</dbReference>
<reference evidence="5 6" key="1">
    <citation type="submission" date="2024-01" db="EMBL/GenBank/DDBJ databases">
        <title>New evidence supports the origin of RcGTA from prophage.</title>
        <authorList>
            <person name="Xu Y."/>
            <person name="Liu B."/>
            <person name="Chen F."/>
        </authorList>
    </citation>
    <scope>NUCLEOTIDE SEQUENCE [LARGE SCALE GENOMIC DNA]</scope>
    <source>
        <strain evidence="5 6">CBW1107-2</strain>
    </source>
</reference>
<evidence type="ECO:0000313" key="6">
    <source>
        <dbReference type="Proteomes" id="UP001559025"/>
    </source>
</evidence>
<dbReference type="SUPFAM" id="SSF48008">
    <property type="entry name" value="GntR ligand-binding domain-like"/>
    <property type="match status" value="1"/>
</dbReference>
<keyword evidence="3" id="KW-0804">Transcription</keyword>
<evidence type="ECO:0000313" key="5">
    <source>
        <dbReference type="EMBL" id="MEX4006556.1"/>
    </source>
</evidence>
<accession>A0ABV3WPH2</accession>
<dbReference type="SMART" id="SM00895">
    <property type="entry name" value="FCD"/>
    <property type="match status" value="1"/>
</dbReference>
<dbReference type="InterPro" id="IPR036388">
    <property type="entry name" value="WH-like_DNA-bd_sf"/>
</dbReference>
<dbReference type="SMART" id="SM00345">
    <property type="entry name" value="HTH_GNTR"/>
    <property type="match status" value="2"/>
</dbReference>
<dbReference type="RefSeq" id="WP_368801841.1">
    <property type="nucleotide sequence ID" value="NZ_JAZHFV010000001.1"/>
</dbReference>
<dbReference type="Gene3D" id="1.10.10.10">
    <property type="entry name" value="Winged helix-like DNA-binding domain superfamily/Winged helix DNA-binding domain"/>
    <property type="match status" value="2"/>
</dbReference>